<organism evidence="1">
    <name type="scientific">Rhizophora mucronata</name>
    <name type="common">Asiatic mangrove</name>
    <dbReference type="NCBI Taxonomy" id="61149"/>
    <lineage>
        <taxon>Eukaryota</taxon>
        <taxon>Viridiplantae</taxon>
        <taxon>Streptophyta</taxon>
        <taxon>Embryophyta</taxon>
        <taxon>Tracheophyta</taxon>
        <taxon>Spermatophyta</taxon>
        <taxon>Magnoliopsida</taxon>
        <taxon>eudicotyledons</taxon>
        <taxon>Gunneridae</taxon>
        <taxon>Pentapetalae</taxon>
        <taxon>rosids</taxon>
        <taxon>fabids</taxon>
        <taxon>Malpighiales</taxon>
        <taxon>Rhizophoraceae</taxon>
        <taxon>Rhizophora</taxon>
    </lineage>
</organism>
<protein>
    <submittedName>
        <fullName evidence="1">Uncharacterized protein</fullName>
    </submittedName>
</protein>
<dbReference type="AlphaFoldDB" id="A0A2P2K512"/>
<sequence>MEKMDLEASKLENFIAHTYFENEIFCIMPRACGTWHLRKELVWSKC</sequence>
<dbReference type="EMBL" id="GGEC01020296">
    <property type="protein sequence ID" value="MBX00780.1"/>
    <property type="molecule type" value="Transcribed_RNA"/>
</dbReference>
<reference evidence="1" key="1">
    <citation type="submission" date="2018-02" db="EMBL/GenBank/DDBJ databases">
        <title>Rhizophora mucronata_Transcriptome.</title>
        <authorList>
            <person name="Meera S.P."/>
            <person name="Sreeshan A."/>
            <person name="Augustine A."/>
        </authorList>
    </citation>
    <scope>NUCLEOTIDE SEQUENCE</scope>
    <source>
        <tissue evidence="1">Leaf</tissue>
    </source>
</reference>
<accession>A0A2P2K512</accession>
<proteinExistence type="predicted"/>
<evidence type="ECO:0000313" key="1">
    <source>
        <dbReference type="EMBL" id="MBX00779.1"/>
    </source>
</evidence>
<name>A0A2P2K512_RHIMU</name>
<dbReference type="EMBL" id="GGEC01020295">
    <property type="protein sequence ID" value="MBX00779.1"/>
    <property type="molecule type" value="Transcribed_RNA"/>
</dbReference>